<dbReference type="RefSeq" id="WP_330133825.1">
    <property type="nucleotide sequence ID" value="NZ_JAUTXY010000005.1"/>
</dbReference>
<feature type="domain" description="DUF202" evidence="8">
    <location>
        <begin position="33"/>
        <end position="99"/>
    </location>
</feature>
<dbReference type="EMBL" id="JAUTXY010000005">
    <property type="protein sequence ID" value="MEE2058587.1"/>
    <property type="molecule type" value="Genomic_DNA"/>
</dbReference>
<gene>
    <name evidence="9" type="ORF">Q7514_13760</name>
</gene>
<evidence type="ECO:0000313" key="9">
    <source>
        <dbReference type="EMBL" id="MEE2058587.1"/>
    </source>
</evidence>
<keyword evidence="4 7" id="KW-1133">Transmembrane helix</keyword>
<keyword evidence="5 7" id="KW-0472">Membrane</keyword>
<reference evidence="9 10" key="1">
    <citation type="submission" date="2023-07" db="EMBL/GenBank/DDBJ databases">
        <authorList>
            <person name="Girao M."/>
            <person name="Carvalho M.F."/>
        </authorList>
    </citation>
    <scope>NUCLEOTIDE SEQUENCE [LARGE SCALE GENOMIC DNA]</scope>
    <source>
        <strain evidence="9 10">YIM65754</strain>
    </source>
</reference>
<evidence type="ECO:0000259" key="8">
    <source>
        <dbReference type="Pfam" id="PF02656"/>
    </source>
</evidence>
<dbReference type="PANTHER" id="PTHR34187:SF2">
    <property type="entry name" value="DUF202 DOMAIN-CONTAINING PROTEIN"/>
    <property type="match status" value="1"/>
</dbReference>
<comment type="caution">
    <text evidence="9">The sequence shown here is derived from an EMBL/GenBank/DDBJ whole genome shotgun (WGS) entry which is preliminary data.</text>
</comment>
<evidence type="ECO:0000256" key="5">
    <source>
        <dbReference type="ARBA" id="ARBA00023136"/>
    </source>
</evidence>
<evidence type="ECO:0000256" key="1">
    <source>
        <dbReference type="ARBA" id="ARBA00004651"/>
    </source>
</evidence>
<feature type="transmembrane region" description="Helical" evidence="7">
    <location>
        <begin position="71"/>
        <end position="92"/>
    </location>
</feature>
<name>A0ABU7LCE7_9NOCA</name>
<keyword evidence="2" id="KW-1003">Cell membrane</keyword>
<feature type="transmembrane region" description="Helical" evidence="7">
    <location>
        <begin position="42"/>
        <end position="59"/>
    </location>
</feature>
<sequence length="134" mass="14548">MTVRPHQAGRRTGISESREGPDAAEENREPDYRFTLANERTFLAWMRTALALVAGGFAARELIDSIEPQILRPVLALTCLATALLVAGCAYLQWSRVQTAIRRNRPLPRSPLMPILAGGVVVATGLGLWATVGP</sequence>
<feature type="transmembrane region" description="Helical" evidence="7">
    <location>
        <begin position="112"/>
        <end position="132"/>
    </location>
</feature>
<evidence type="ECO:0000313" key="10">
    <source>
        <dbReference type="Proteomes" id="UP001336020"/>
    </source>
</evidence>
<accession>A0ABU7LCE7</accession>
<evidence type="ECO:0000256" key="2">
    <source>
        <dbReference type="ARBA" id="ARBA00022475"/>
    </source>
</evidence>
<evidence type="ECO:0000256" key="7">
    <source>
        <dbReference type="SAM" id="Phobius"/>
    </source>
</evidence>
<feature type="compositionally biased region" description="Basic and acidic residues" evidence="6">
    <location>
        <begin position="16"/>
        <end position="30"/>
    </location>
</feature>
<keyword evidence="10" id="KW-1185">Reference proteome</keyword>
<dbReference type="Pfam" id="PF02656">
    <property type="entry name" value="DUF202"/>
    <property type="match status" value="1"/>
</dbReference>
<evidence type="ECO:0000256" key="3">
    <source>
        <dbReference type="ARBA" id="ARBA00022692"/>
    </source>
</evidence>
<dbReference type="InterPro" id="IPR003807">
    <property type="entry name" value="DUF202"/>
</dbReference>
<dbReference type="InterPro" id="IPR052053">
    <property type="entry name" value="IM_YidH-like"/>
</dbReference>
<evidence type="ECO:0000256" key="4">
    <source>
        <dbReference type="ARBA" id="ARBA00022989"/>
    </source>
</evidence>
<dbReference type="Proteomes" id="UP001336020">
    <property type="component" value="Unassembled WGS sequence"/>
</dbReference>
<proteinExistence type="predicted"/>
<keyword evidence="3 7" id="KW-0812">Transmembrane</keyword>
<evidence type="ECO:0000256" key="6">
    <source>
        <dbReference type="SAM" id="MobiDB-lite"/>
    </source>
</evidence>
<feature type="region of interest" description="Disordered" evidence="6">
    <location>
        <begin position="1"/>
        <end position="30"/>
    </location>
</feature>
<dbReference type="PANTHER" id="PTHR34187">
    <property type="entry name" value="FGR18P"/>
    <property type="match status" value="1"/>
</dbReference>
<comment type="subcellular location">
    <subcellularLocation>
        <location evidence="1">Cell membrane</location>
        <topology evidence="1">Multi-pass membrane protein</topology>
    </subcellularLocation>
</comment>
<organism evidence="9 10">
    <name type="scientific">Rhodococcus artemisiae</name>
    <dbReference type="NCBI Taxonomy" id="714159"/>
    <lineage>
        <taxon>Bacteria</taxon>
        <taxon>Bacillati</taxon>
        <taxon>Actinomycetota</taxon>
        <taxon>Actinomycetes</taxon>
        <taxon>Mycobacteriales</taxon>
        <taxon>Nocardiaceae</taxon>
        <taxon>Rhodococcus</taxon>
    </lineage>
</organism>
<protein>
    <submittedName>
        <fullName evidence="9">DUF202 domain-containing protein</fullName>
    </submittedName>
</protein>